<gene>
    <name evidence="1" type="ORF">DGAL_LOCUS8512</name>
</gene>
<sequence length="93" mass="10999">MFSRWKSILPELKETSRLWDIYFEETDIVKSFKNGENFHHLERWRLIQSAIPKFALGITPHSTVQPSDVRMRADQPRHSLSICGSQKDVQRMN</sequence>
<keyword evidence="2" id="KW-1185">Reference proteome</keyword>
<proteinExistence type="predicted"/>
<accession>A0A8J2W504</accession>
<name>A0A8J2W504_9CRUS</name>
<protein>
    <submittedName>
        <fullName evidence="1">Uncharacterized protein</fullName>
    </submittedName>
</protein>
<evidence type="ECO:0000313" key="1">
    <source>
        <dbReference type="EMBL" id="CAH0105488.1"/>
    </source>
</evidence>
<reference evidence="1" key="1">
    <citation type="submission" date="2021-11" db="EMBL/GenBank/DDBJ databases">
        <authorList>
            <person name="Schell T."/>
        </authorList>
    </citation>
    <scope>NUCLEOTIDE SEQUENCE</scope>
    <source>
        <strain evidence="1">M5</strain>
    </source>
</reference>
<dbReference type="EMBL" id="CAKKLH010000190">
    <property type="protein sequence ID" value="CAH0105488.1"/>
    <property type="molecule type" value="Genomic_DNA"/>
</dbReference>
<dbReference type="AlphaFoldDB" id="A0A8J2W504"/>
<comment type="caution">
    <text evidence="1">The sequence shown here is derived from an EMBL/GenBank/DDBJ whole genome shotgun (WGS) entry which is preliminary data.</text>
</comment>
<dbReference type="Proteomes" id="UP000789390">
    <property type="component" value="Unassembled WGS sequence"/>
</dbReference>
<evidence type="ECO:0000313" key="2">
    <source>
        <dbReference type="Proteomes" id="UP000789390"/>
    </source>
</evidence>
<organism evidence="1 2">
    <name type="scientific">Daphnia galeata</name>
    <dbReference type="NCBI Taxonomy" id="27404"/>
    <lineage>
        <taxon>Eukaryota</taxon>
        <taxon>Metazoa</taxon>
        <taxon>Ecdysozoa</taxon>
        <taxon>Arthropoda</taxon>
        <taxon>Crustacea</taxon>
        <taxon>Branchiopoda</taxon>
        <taxon>Diplostraca</taxon>
        <taxon>Cladocera</taxon>
        <taxon>Anomopoda</taxon>
        <taxon>Daphniidae</taxon>
        <taxon>Daphnia</taxon>
    </lineage>
</organism>